<comment type="caution">
    <text evidence="1">The sequence shown here is derived from an EMBL/GenBank/DDBJ whole genome shotgun (WGS) entry which is preliminary data.</text>
</comment>
<evidence type="ECO:0008006" key="3">
    <source>
        <dbReference type="Google" id="ProtNLM"/>
    </source>
</evidence>
<dbReference type="Gene3D" id="1.50.10.10">
    <property type="match status" value="1"/>
</dbReference>
<dbReference type="InterPro" id="IPR008928">
    <property type="entry name" value="6-hairpin_glycosidase_sf"/>
</dbReference>
<evidence type="ECO:0000313" key="1">
    <source>
        <dbReference type="EMBL" id="TQJ08726.1"/>
    </source>
</evidence>
<dbReference type="SMART" id="SM01149">
    <property type="entry name" value="DUF1237"/>
    <property type="match status" value="1"/>
</dbReference>
<reference evidence="1 2" key="1">
    <citation type="submission" date="2019-06" db="EMBL/GenBank/DDBJ databases">
        <title>Sequencing the genomes of 1000 actinobacteria strains.</title>
        <authorList>
            <person name="Klenk H.-P."/>
        </authorList>
    </citation>
    <scope>NUCLEOTIDE SEQUENCE [LARGE SCALE GENOMIC DNA]</scope>
    <source>
        <strain evidence="1 2">DSM 18607</strain>
    </source>
</reference>
<proteinExistence type="predicted"/>
<dbReference type="EMBL" id="VFMN01000001">
    <property type="protein sequence ID" value="TQJ08726.1"/>
    <property type="molecule type" value="Genomic_DNA"/>
</dbReference>
<organism evidence="1 2">
    <name type="scientific">Lapillicoccus jejuensis</name>
    <dbReference type="NCBI Taxonomy" id="402171"/>
    <lineage>
        <taxon>Bacteria</taxon>
        <taxon>Bacillati</taxon>
        <taxon>Actinomycetota</taxon>
        <taxon>Actinomycetes</taxon>
        <taxon>Micrococcales</taxon>
        <taxon>Intrasporangiaceae</taxon>
        <taxon>Lapillicoccus</taxon>
    </lineage>
</organism>
<dbReference type="SUPFAM" id="SSF48208">
    <property type="entry name" value="Six-hairpin glycosidases"/>
    <property type="match status" value="1"/>
</dbReference>
<keyword evidence="2" id="KW-1185">Reference proteome</keyword>
<dbReference type="OrthoDB" id="181472at2"/>
<sequence length="436" mass="46330">MTTTSSGVRLRSRRATALVDAVASLGDPAVTALVEACLHRTPERAFVPQPDGTTAVLTGDIPAMWLRDASIQAGTYLRFTDDADLQDVLAGVVARLTAAVVHDPYANAVNLGPTGASWDASDGHDDPWVWERKYEIDSLAHVLDLLGRWWRTTGRTDVLGEAARAAVATALEILELERDHAASSYRFTRDTHLTIDTLGRGGLGSPVAVTGMSWTGFRPSDDACTFHFTSAGNLFAAAALERLAPLARAVWADEALAARCVRLATGLRDATLEHAVVDDPHHGRVLAYEVDGLGGTLLADDPNSPSLLGLPLLGALPYGALYAATRTLVLSGANPWYYAGVHAAGLGSPHTEPGYVWPIGLVAAALTGTADDRRATLGRLARTDGGTGHVHESFHVDDPSRWTREWFSWGDCTLVDLAAAVATDRGRLVADPLEAP</sequence>
<dbReference type="PIRSF" id="PIRSF028846">
    <property type="entry name" value="UCP028846"/>
    <property type="match status" value="1"/>
</dbReference>
<dbReference type="RefSeq" id="WP_141848205.1">
    <property type="nucleotide sequence ID" value="NZ_BAAAPR010000004.1"/>
</dbReference>
<dbReference type="InterPro" id="IPR008313">
    <property type="entry name" value="GH125"/>
</dbReference>
<dbReference type="GO" id="GO:0005975">
    <property type="term" value="P:carbohydrate metabolic process"/>
    <property type="evidence" value="ECO:0007669"/>
    <property type="project" value="InterPro"/>
</dbReference>
<protein>
    <recommendedName>
        <fullName evidence="3">Metal-independent alpha-mannosidase</fullName>
    </recommendedName>
</protein>
<gene>
    <name evidence="1" type="ORF">FB458_1818</name>
</gene>
<dbReference type="PANTHER" id="PTHR31047:SF0">
    <property type="entry name" value="MEIOTICALLY UP-REGULATED GENE 157 PROTEIN"/>
    <property type="match status" value="1"/>
</dbReference>
<dbReference type="Proteomes" id="UP000317893">
    <property type="component" value="Unassembled WGS sequence"/>
</dbReference>
<dbReference type="AlphaFoldDB" id="A0A542E092"/>
<dbReference type="InterPro" id="IPR012341">
    <property type="entry name" value="6hp_glycosidase-like_sf"/>
</dbReference>
<accession>A0A542E092</accession>
<dbReference type="Pfam" id="PF06824">
    <property type="entry name" value="Glyco_hydro_125"/>
    <property type="match status" value="1"/>
</dbReference>
<evidence type="ECO:0000313" key="2">
    <source>
        <dbReference type="Proteomes" id="UP000317893"/>
    </source>
</evidence>
<name>A0A542E092_9MICO</name>
<dbReference type="PANTHER" id="PTHR31047">
    <property type="entry name" value="MEIOTICALLY UP-REGULATED GENE 157 PROTEIN"/>
    <property type="match status" value="1"/>
</dbReference>